<name>A0A1J1I2I8_9DIPT</name>
<dbReference type="OrthoDB" id="5835829at2759"/>
<dbReference type="Proteomes" id="UP000183832">
    <property type="component" value="Unassembled WGS sequence"/>
</dbReference>
<dbReference type="Gene3D" id="3.10.490.10">
    <property type="entry name" value="Gamma-glutamyl cyclotransferase-like"/>
    <property type="match status" value="1"/>
</dbReference>
<dbReference type="GO" id="GO:0008194">
    <property type="term" value="F:UDP-glycosyltransferase activity"/>
    <property type="evidence" value="ECO:0007669"/>
    <property type="project" value="InterPro"/>
</dbReference>
<dbReference type="CDD" id="cd06661">
    <property type="entry name" value="GGCT_like"/>
    <property type="match status" value="1"/>
</dbReference>
<evidence type="ECO:0000256" key="3">
    <source>
        <dbReference type="ARBA" id="ARBA00022679"/>
    </source>
</evidence>
<keyword evidence="3" id="KW-0808">Transferase</keyword>
<reference evidence="5 6" key="1">
    <citation type="submission" date="2015-04" db="EMBL/GenBank/DDBJ databases">
        <authorList>
            <person name="Syromyatnikov M.Y."/>
            <person name="Popov V.N."/>
        </authorList>
    </citation>
    <scope>NUCLEOTIDE SEQUENCE [LARGE SCALE GENOMIC DNA]</scope>
</reference>
<proteinExistence type="inferred from homology"/>
<keyword evidence="6" id="KW-1185">Reference proteome</keyword>
<dbReference type="Pfam" id="PF00201">
    <property type="entry name" value="UDPGT"/>
    <property type="match status" value="4"/>
</dbReference>
<dbReference type="CDD" id="cd03784">
    <property type="entry name" value="GT1_Gtf-like"/>
    <property type="match status" value="4"/>
</dbReference>
<dbReference type="STRING" id="568069.A0A1J1I2I8"/>
<keyword evidence="2" id="KW-0328">Glycosyltransferase</keyword>
<dbReference type="SUPFAM" id="SSF110857">
    <property type="entry name" value="Gamma-glutamyl cyclotransferase-like"/>
    <property type="match status" value="1"/>
</dbReference>
<evidence type="ECO:0000256" key="2">
    <source>
        <dbReference type="ARBA" id="ARBA00022676"/>
    </source>
</evidence>
<dbReference type="PANTHER" id="PTHR48043">
    <property type="entry name" value="EG:EG0003.4 PROTEIN-RELATED"/>
    <property type="match status" value="1"/>
</dbReference>
<dbReference type="FunFam" id="3.40.50.2000:FF:000050">
    <property type="entry name" value="UDP-glucuronosyltransferase"/>
    <property type="match status" value="3"/>
</dbReference>
<feature type="transmembrane region" description="Helical" evidence="4">
    <location>
        <begin position="338"/>
        <end position="358"/>
    </location>
</feature>
<dbReference type="EMBL" id="CVRI01000039">
    <property type="protein sequence ID" value="CRK94520.1"/>
    <property type="molecule type" value="Genomic_DNA"/>
</dbReference>
<gene>
    <name evidence="5" type="ORF">CLUMA_CG008025</name>
</gene>
<accession>A0A1J1I2I8</accession>
<evidence type="ECO:0000313" key="6">
    <source>
        <dbReference type="Proteomes" id="UP000183832"/>
    </source>
</evidence>
<dbReference type="InterPro" id="IPR036568">
    <property type="entry name" value="GGCT-like_sf"/>
</dbReference>
<feature type="transmembrane region" description="Helical" evidence="4">
    <location>
        <begin position="1496"/>
        <end position="1516"/>
    </location>
</feature>
<comment type="similarity">
    <text evidence="1">Belongs to the UDP-glycosyltransferase family.</text>
</comment>
<protein>
    <submittedName>
        <fullName evidence="5">CLUMA_CG008025, isoform A</fullName>
    </submittedName>
</protein>
<keyword evidence="4" id="KW-0812">Transmembrane</keyword>
<evidence type="ECO:0000256" key="4">
    <source>
        <dbReference type="SAM" id="Phobius"/>
    </source>
</evidence>
<feature type="transmembrane region" description="Helical" evidence="4">
    <location>
        <begin position="1440"/>
        <end position="1460"/>
    </location>
</feature>
<organism evidence="5 6">
    <name type="scientific">Clunio marinus</name>
    <dbReference type="NCBI Taxonomy" id="568069"/>
    <lineage>
        <taxon>Eukaryota</taxon>
        <taxon>Metazoa</taxon>
        <taxon>Ecdysozoa</taxon>
        <taxon>Arthropoda</taxon>
        <taxon>Hexapoda</taxon>
        <taxon>Insecta</taxon>
        <taxon>Pterygota</taxon>
        <taxon>Neoptera</taxon>
        <taxon>Endopterygota</taxon>
        <taxon>Diptera</taxon>
        <taxon>Nematocera</taxon>
        <taxon>Chironomoidea</taxon>
        <taxon>Chironomidae</taxon>
        <taxon>Clunio</taxon>
    </lineage>
</organism>
<feature type="transmembrane region" description="Helical" evidence="4">
    <location>
        <begin position="282"/>
        <end position="302"/>
    </location>
</feature>
<evidence type="ECO:0000313" key="5">
    <source>
        <dbReference type="EMBL" id="CRK94520.1"/>
    </source>
</evidence>
<dbReference type="InterPro" id="IPR013024">
    <property type="entry name" value="GGCT-like"/>
</dbReference>
<dbReference type="Gene3D" id="3.40.50.2000">
    <property type="entry name" value="Glycogen Phosphorylase B"/>
    <property type="match status" value="6"/>
</dbReference>
<dbReference type="SUPFAM" id="SSF53756">
    <property type="entry name" value="UDP-Glycosyltransferase/glycogen phosphorylase"/>
    <property type="match status" value="4"/>
</dbReference>
<keyword evidence="4" id="KW-1133">Transmembrane helix</keyword>
<keyword evidence="4" id="KW-0472">Membrane</keyword>
<dbReference type="InterPro" id="IPR050271">
    <property type="entry name" value="UDP-glycosyltransferase"/>
</dbReference>
<evidence type="ECO:0000256" key="1">
    <source>
        <dbReference type="ARBA" id="ARBA00009995"/>
    </source>
</evidence>
<dbReference type="Pfam" id="PF13772">
    <property type="entry name" value="AIG2_2"/>
    <property type="match status" value="1"/>
</dbReference>
<dbReference type="PANTHER" id="PTHR48043:SF159">
    <property type="entry name" value="EG:EG0003.4 PROTEIN-RELATED"/>
    <property type="match status" value="1"/>
</dbReference>
<dbReference type="InterPro" id="IPR002213">
    <property type="entry name" value="UDP_glucos_trans"/>
</dbReference>
<sequence>MGRLKNFLATGFDLIFGEYVKYRSRQIYNFHFPADRYRSYDEVLNNVSLALINDYFSSSGRVRPNVPAVVEIGGVQVKPEPLPLPEDLKNFLDEAKDGAIFFCLGSNAKSTFLSKETLQILLKVFASLKQRVVMKWEADTMENQPKNVFISQWLPQDDVLAHPNLRLFISHCGLGGVIESKYHGVPIVGVPMFADQFDNAAKVVKEGWGVKVDVNSMTEMKLKDAIHEILTNPKYTNTVKRMSTLARDRPMNAQDTAVFWVEYVLRHHGASHMHYPGADLNFLQYNSIDVILFIVVVVYLFFKFLKWSCKKICCGVSSKQKFIFYFGREQNIKMDIKIFALLLVFCSGLECSRILVLYPTISKSHIMPLQTLSLALAEKGHQITFVSTYPLSKQVKNYRDIKIPFNEADKEFIGEMGKDPKGKGFTYMFPRLTSLVFRLGNESLQMPEMKKLMREEKFDLVIVGYFMTEFMLGVADHFKCPSILFSPAMAFDVINQALGNPLGFVANVMVPVKEWNFIGRLKTFLATGAELGLTQYLKYRARQVYDFNFPADRYRSYDESLQNVSLALINDHFSSGRVRPNLPSMVEIGGLQVKPKPSPLPEDLKNFLDEAKDGAIFFSLGSNAKSTFLSKEILQILLKVFASLKQRVVMKWEADTMENQPKNVFISQWLPQDDVLAHPNLRLFISHCGLGGVIESKYHGVPIVGFPMFGDQPGNAAKIVEEGWAVQIELGSLTEKKLKDAINEILTNPKYTNTVKRMSTLARDRPMNAQDTAVFWVEYVLRHHGASHMHYPGADLNFLQYNSIDVQNKSAERVGVGVLHDYVLDFADTSADKKYYSPTWNGSPATIIEKLGSIVYGAVWEINEIHLSELDRQEGVECGIYKPMTVNVLVDDKEISCRTYKLVDNPTTPMDPSDRPFERQPSKSYLNVILNGAIETKLPSDYIDFLRSFKHNGNEAINKELLSLLNLKEIFVMDFKILFLSVTFLVGFECSRILVLEATISKSHIIPLQAISSALAKKGHEITFVSTYLFDEKVKNYRGIKIPFNEEDKEFVSEMVKDPDGKGFFHWFPKLSELVFRLGNDTLQMPEMKNLMKEETFDLVIVGYFMNDFMLGLADHFKCPSILFSPAMAFNTMNRALGNPLAVSGLPHPLVPISEMNFLGRLKNFLATGFDLIFGEYVKYRSRQIYNFHFPADRYRSYDEVLNNVSLALINDYFSSSGRVRPNVPAVVEIGGVQVKPEPLPLPEDLKNFLDEAKDGAIFFCLGSNAKSTFLSKETLQILLKVFASLKQRVVMKWEADTMENQPKNVFISQWLPQDDVLAHPNLRLFISHCGLGGVIESKYHGVPIVGVPMFADQFDNAAKVVKEGWGVKVDVNSMTEMKLKDAIHEILTNPKYTNTVKRMSTLARDRPMNAQDTAVFWVEYVLRHHGASHMHYPGADLNFLQYNSIDVILFIVVVIYLFFKFLKWSCKKICCGVSSKQKFIFYFGREQNIKMDIKIFALLLVFCSGLECSRILVLYPTISKSHIMPLQTLSLALAEKGHQITFVSTYPLSKQVKNYRDIKIPFNEADKEFIGEMGKDPKGKGFTYMFPRLTSLVFRLGNESLQMPEMKKLMREEKFDLVIVGYFMTEFMLGVADHFKCPSILFSPAMAFDVINQALGNPLGFVANVMVPVKEWNFIGRLKTFLATGAELGLTQYLKYRARQVYDFNFPADRYRSYDESLQNVSLALINDHFSSGRVRPNLPSMVEIGGLQVKPKPSPLPEDLKNFLDEAKDGAIFFSLGSNAKSTFLSKEILQILLKVFASLKQRVVHKHRQENVNSCS</sequence>